<dbReference type="HAMAP" id="MF_04110">
    <property type="entry name" value="ENDOLYSIN_T4"/>
    <property type="match status" value="1"/>
</dbReference>
<evidence type="ECO:0000256" key="2">
    <source>
        <dbReference type="ARBA" id="ARBA00022529"/>
    </source>
</evidence>
<dbReference type="PANTHER" id="PTHR38107:SF3">
    <property type="entry name" value="LYSOZYME RRRD-RELATED"/>
    <property type="match status" value="1"/>
</dbReference>
<dbReference type="InterPro" id="IPR051018">
    <property type="entry name" value="Bacteriophage_GH24"/>
</dbReference>
<proteinExistence type="inferred from homology"/>
<keyword evidence="3" id="KW-0081">Bacteriolytic enzyme</keyword>
<dbReference type="GO" id="GO:0009253">
    <property type="term" value="P:peptidoglycan catabolic process"/>
    <property type="evidence" value="ECO:0007669"/>
    <property type="project" value="InterPro"/>
</dbReference>
<evidence type="ECO:0000256" key="7">
    <source>
        <dbReference type="SAM" id="SignalP"/>
    </source>
</evidence>
<sequence>MISRTILAFVTMLLPATLASPIEARQCIGPNINAATVALIKEFEGFVASPEPDPIGLPTVGYGHLCQQTNCAEVPYSFPLSEAEATNLLMSDVKAHQQVITLRTASSVVLNANMYGALVSWSFNVGEGNVASSTLIRRLNAGEDEGTVIAEELPKWKYAGGQELPGLVRRRAAEVELSQTPTSVGALPVGC</sequence>
<dbReference type="PANTHER" id="PTHR38107">
    <property type="match status" value="1"/>
</dbReference>
<comment type="caution">
    <text evidence="8">The sequence shown here is derived from an EMBL/GenBank/DDBJ whole genome shotgun (WGS) entry which is preliminary data.</text>
</comment>
<keyword evidence="2" id="KW-0929">Antimicrobial</keyword>
<gene>
    <name evidence="8" type="ORF">CC78DRAFT_597083</name>
</gene>
<dbReference type="EMBL" id="ML986599">
    <property type="protein sequence ID" value="KAF2266243.1"/>
    <property type="molecule type" value="Genomic_DNA"/>
</dbReference>
<feature type="chain" id="PRO_5040424905" evidence="7">
    <location>
        <begin position="20"/>
        <end position="191"/>
    </location>
</feature>
<dbReference type="Gene3D" id="1.10.530.40">
    <property type="match status" value="1"/>
</dbReference>
<dbReference type="GO" id="GO:0042742">
    <property type="term" value="P:defense response to bacterium"/>
    <property type="evidence" value="ECO:0007669"/>
    <property type="project" value="UniProtKB-KW"/>
</dbReference>
<evidence type="ECO:0000256" key="1">
    <source>
        <dbReference type="ARBA" id="ARBA00000632"/>
    </source>
</evidence>
<dbReference type="Proteomes" id="UP000800093">
    <property type="component" value="Unassembled WGS sequence"/>
</dbReference>
<evidence type="ECO:0000256" key="3">
    <source>
        <dbReference type="ARBA" id="ARBA00022638"/>
    </source>
</evidence>
<keyword evidence="7" id="KW-0732">Signal</keyword>
<keyword evidence="6" id="KW-0326">Glycosidase</keyword>
<name>A0A9P4KCR3_9PLEO</name>
<dbReference type="Pfam" id="PF00959">
    <property type="entry name" value="Phage_lysozyme"/>
    <property type="match status" value="1"/>
</dbReference>
<dbReference type="CDD" id="cd00737">
    <property type="entry name" value="lyz_endolysin_autolysin"/>
    <property type="match status" value="1"/>
</dbReference>
<dbReference type="AlphaFoldDB" id="A0A9P4KCR3"/>
<dbReference type="GO" id="GO:0003796">
    <property type="term" value="F:lysozyme activity"/>
    <property type="evidence" value="ECO:0007669"/>
    <property type="project" value="UniProtKB-EC"/>
</dbReference>
<protein>
    <submittedName>
        <fullName evidence="8">Lysozyme</fullName>
    </submittedName>
</protein>
<keyword evidence="4" id="KW-0378">Hydrolase</keyword>
<evidence type="ECO:0000256" key="4">
    <source>
        <dbReference type="ARBA" id="ARBA00022801"/>
    </source>
</evidence>
<dbReference type="InterPro" id="IPR034690">
    <property type="entry name" value="Endolysin_T4_type"/>
</dbReference>
<dbReference type="GO" id="GO:0031640">
    <property type="term" value="P:killing of cells of another organism"/>
    <property type="evidence" value="ECO:0007669"/>
    <property type="project" value="UniProtKB-KW"/>
</dbReference>
<accession>A0A9P4KCR3</accession>
<comment type="catalytic activity">
    <reaction evidence="1">
        <text>Hydrolysis of (1-&gt;4)-beta-linkages between N-acetylmuramic acid and N-acetyl-D-glucosamine residues in a peptidoglycan and between N-acetyl-D-glucosamine residues in chitodextrins.</text>
        <dbReference type="EC" id="3.2.1.17"/>
    </reaction>
</comment>
<feature type="signal peptide" evidence="7">
    <location>
        <begin position="1"/>
        <end position="19"/>
    </location>
</feature>
<evidence type="ECO:0000256" key="5">
    <source>
        <dbReference type="ARBA" id="ARBA00023200"/>
    </source>
</evidence>
<reference evidence="9" key="1">
    <citation type="journal article" date="2020" name="Stud. Mycol.">
        <title>101 Dothideomycetes genomes: A test case for predicting lifestyles and emergence of pathogens.</title>
        <authorList>
            <person name="Haridas S."/>
            <person name="Albert R."/>
            <person name="Binder M."/>
            <person name="Bloem J."/>
            <person name="LaButti K."/>
            <person name="Salamov A."/>
            <person name="Andreopoulos B."/>
            <person name="Baker S."/>
            <person name="Barry K."/>
            <person name="Bills G."/>
            <person name="Bluhm B."/>
            <person name="Cannon C."/>
            <person name="Castanera R."/>
            <person name="Culley D."/>
            <person name="Daum C."/>
            <person name="Ezra D."/>
            <person name="Gonzalez J."/>
            <person name="Henrissat B."/>
            <person name="Kuo A."/>
            <person name="Liang C."/>
            <person name="Lipzen A."/>
            <person name="Lutzoni F."/>
            <person name="Magnuson J."/>
            <person name="Mondo S."/>
            <person name="Nolan M."/>
            <person name="Ohm R."/>
            <person name="Pangilinan J."/>
            <person name="Park H.-J."/>
            <person name="Ramirez L."/>
            <person name="Alfaro M."/>
            <person name="Sun H."/>
            <person name="Tritt A."/>
            <person name="Yoshinaga Y."/>
            <person name="Zwiers L.-H."/>
            <person name="Turgeon B."/>
            <person name="Goodwin S."/>
            <person name="Spatafora J."/>
            <person name="Crous P."/>
            <person name="Grigoriev I."/>
        </authorList>
    </citation>
    <scope>NUCLEOTIDE SEQUENCE [LARGE SCALE GENOMIC DNA]</scope>
    <source>
        <strain evidence="9">CBS 304.66</strain>
    </source>
</reference>
<dbReference type="OrthoDB" id="5358886at2759"/>
<keyword evidence="5" id="KW-1035">Host cytoplasm</keyword>
<evidence type="ECO:0000313" key="9">
    <source>
        <dbReference type="Proteomes" id="UP000800093"/>
    </source>
</evidence>
<dbReference type="InterPro" id="IPR002196">
    <property type="entry name" value="Glyco_hydro_24"/>
</dbReference>
<evidence type="ECO:0000256" key="6">
    <source>
        <dbReference type="ARBA" id="ARBA00023295"/>
    </source>
</evidence>
<dbReference type="GO" id="GO:0016998">
    <property type="term" value="P:cell wall macromolecule catabolic process"/>
    <property type="evidence" value="ECO:0007669"/>
    <property type="project" value="InterPro"/>
</dbReference>
<keyword evidence="9" id="KW-1185">Reference proteome</keyword>
<organism evidence="8 9">
    <name type="scientific">Lojkania enalia</name>
    <dbReference type="NCBI Taxonomy" id="147567"/>
    <lineage>
        <taxon>Eukaryota</taxon>
        <taxon>Fungi</taxon>
        <taxon>Dikarya</taxon>
        <taxon>Ascomycota</taxon>
        <taxon>Pezizomycotina</taxon>
        <taxon>Dothideomycetes</taxon>
        <taxon>Pleosporomycetidae</taxon>
        <taxon>Pleosporales</taxon>
        <taxon>Pleosporales incertae sedis</taxon>
        <taxon>Lojkania</taxon>
    </lineage>
</organism>
<dbReference type="InterPro" id="IPR023347">
    <property type="entry name" value="Lysozyme_dom_sf"/>
</dbReference>
<dbReference type="SUPFAM" id="SSF53955">
    <property type="entry name" value="Lysozyme-like"/>
    <property type="match status" value="1"/>
</dbReference>
<dbReference type="InterPro" id="IPR033907">
    <property type="entry name" value="Endolysin_autolysin"/>
</dbReference>
<dbReference type="InterPro" id="IPR023346">
    <property type="entry name" value="Lysozyme-like_dom_sf"/>
</dbReference>
<evidence type="ECO:0000313" key="8">
    <source>
        <dbReference type="EMBL" id="KAF2266243.1"/>
    </source>
</evidence>